<dbReference type="Proteomes" id="UP000642748">
    <property type="component" value="Unassembled WGS sequence"/>
</dbReference>
<protein>
    <submittedName>
        <fullName evidence="1">Uncharacterized protein</fullName>
    </submittedName>
</protein>
<accession>A0A8J3QKW5</accession>
<comment type="caution">
    <text evidence="1">The sequence shown here is derived from an EMBL/GenBank/DDBJ whole genome shotgun (WGS) entry which is preliminary data.</text>
</comment>
<organism evidence="1 2">
    <name type="scientific">Rugosimonospora africana</name>
    <dbReference type="NCBI Taxonomy" id="556532"/>
    <lineage>
        <taxon>Bacteria</taxon>
        <taxon>Bacillati</taxon>
        <taxon>Actinomycetota</taxon>
        <taxon>Actinomycetes</taxon>
        <taxon>Micromonosporales</taxon>
        <taxon>Micromonosporaceae</taxon>
        <taxon>Rugosimonospora</taxon>
    </lineage>
</organism>
<keyword evidence="2" id="KW-1185">Reference proteome</keyword>
<dbReference type="RefSeq" id="WP_203916548.1">
    <property type="nucleotide sequence ID" value="NZ_BONZ01000011.1"/>
</dbReference>
<proteinExistence type="predicted"/>
<dbReference type="AlphaFoldDB" id="A0A8J3QKW5"/>
<sequence>MVAFSGEEPAPIAGARAAGTRPLPAEQTLGPYGQVGSLVLATSRALSGEERPVPSGGSMLRRIAAGLAAPREERAALRASETGLIDADAIAAFATAQYPREQFPAVVVGSPHGSAAHLAVALRVPWLPAAFDVAVQAPDPADGDVPALLAGGAAVAEAVLASNPQLSVRQVHDPATAAPGTITLFLRWRTLPAAYREFMTDQLLPGATVLLVRDTSTAPALIGPGRFGFQYGGPEDDLPCLPGTWVHGETAYGVSGGFAEALRVFAADRGHSLRRVMFGRPEALSAAVADVYRRWMRSAGKTGNRLVIECGRLLDPAQVIRAGLVPFWLPAPRHHTVAETAWWLAGSEPFSQIEVLIEPPGTNAPTLASLAQFEAVARFATRQGRVDTATARAYPYGTVSARHASRVLKAHPYDLPAPPELSLSTAVRWLRDSAETDDLMIC</sequence>
<evidence type="ECO:0000313" key="2">
    <source>
        <dbReference type="Proteomes" id="UP000642748"/>
    </source>
</evidence>
<name>A0A8J3QKW5_9ACTN</name>
<evidence type="ECO:0000313" key="1">
    <source>
        <dbReference type="EMBL" id="GIH12839.1"/>
    </source>
</evidence>
<gene>
    <name evidence="1" type="ORF">Raf01_10110</name>
</gene>
<dbReference type="EMBL" id="BONZ01000011">
    <property type="protein sequence ID" value="GIH12839.1"/>
    <property type="molecule type" value="Genomic_DNA"/>
</dbReference>
<reference evidence="1" key="1">
    <citation type="submission" date="2021-01" db="EMBL/GenBank/DDBJ databases">
        <title>Whole genome shotgun sequence of Rugosimonospora africana NBRC 104875.</title>
        <authorList>
            <person name="Komaki H."/>
            <person name="Tamura T."/>
        </authorList>
    </citation>
    <scope>NUCLEOTIDE SEQUENCE</scope>
    <source>
        <strain evidence="1">NBRC 104875</strain>
    </source>
</reference>